<dbReference type="Pfam" id="PF22486">
    <property type="entry name" value="MATH_2"/>
    <property type="match status" value="1"/>
</dbReference>
<dbReference type="InterPro" id="IPR002083">
    <property type="entry name" value="MATH/TRAF_dom"/>
</dbReference>
<proteinExistence type="predicted"/>
<feature type="compositionally biased region" description="Acidic residues" evidence="1">
    <location>
        <begin position="2667"/>
        <end position="2678"/>
    </location>
</feature>
<evidence type="ECO:0000256" key="1">
    <source>
        <dbReference type="SAM" id="MobiDB-lite"/>
    </source>
</evidence>
<dbReference type="InterPro" id="IPR008974">
    <property type="entry name" value="TRAF-like"/>
</dbReference>
<protein>
    <recommendedName>
        <fullName evidence="2">MATH domain-containing protein</fullName>
    </recommendedName>
</protein>
<evidence type="ECO:0000313" key="4">
    <source>
        <dbReference type="Proteomes" id="UP000186804"/>
    </source>
</evidence>
<feature type="region of interest" description="Disordered" evidence="1">
    <location>
        <begin position="2654"/>
        <end position="2678"/>
    </location>
</feature>
<dbReference type="EMBL" id="LRBS01000101">
    <property type="protein sequence ID" value="OII73520.1"/>
    <property type="molecule type" value="Genomic_DNA"/>
</dbReference>
<dbReference type="Proteomes" id="UP000186804">
    <property type="component" value="Unassembled WGS sequence"/>
</dbReference>
<dbReference type="Gene3D" id="2.60.210.10">
    <property type="entry name" value="Apoptosis, Tumor Necrosis Factor Receptor Associated Protein 2, Chain A"/>
    <property type="match status" value="1"/>
</dbReference>
<dbReference type="Gene3D" id="3.30.2350.10">
    <property type="entry name" value="Pseudouridine synthase"/>
    <property type="match status" value="1"/>
</dbReference>
<dbReference type="OrthoDB" id="428753at2759"/>
<accession>A0A1J4MH39</accession>
<dbReference type="GO" id="GO:0003723">
    <property type="term" value="F:RNA binding"/>
    <property type="evidence" value="ECO:0007669"/>
    <property type="project" value="InterPro"/>
</dbReference>
<evidence type="ECO:0000313" key="3">
    <source>
        <dbReference type="EMBL" id="OII73520.1"/>
    </source>
</evidence>
<reference evidence="3 4" key="1">
    <citation type="submission" date="2016-10" db="EMBL/GenBank/DDBJ databases">
        <title>Reductive evolution of mitochondrial metabolism and differential evolution of invasion-related proteins in Cryptosporidium.</title>
        <authorList>
            <person name="Liu S."/>
            <person name="Roellig D.M."/>
            <person name="Guo Y."/>
            <person name="Li N."/>
            <person name="Frace M.A."/>
            <person name="Tang K."/>
            <person name="Zhang L."/>
            <person name="Feng Y."/>
            <person name="Xiao L."/>
        </authorList>
    </citation>
    <scope>NUCLEOTIDE SEQUENCE [LARGE SCALE GENOMIC DNA]</scope>
    <source>
        <strain evidence="3">30847</strain>
    </source>
</reference>
<gene>
    <name evidence="3" type="ORF">cand_018030</name>
</gene>
<feature type="domain" description="MATH" evidence="2">
    <location>
        <begin position="107"/>
        <end position="240"/>
    </location>
</feature>
<dbReference type="PROSITE" id="PS50144">
    <property type="entry name" value="MATH"/>
    <property type="match status" value="1"/>
</dbReference>
<dbReference type="GeneID" id="92365988"/>
<dbReference type="GO" id="GO:0001522">
    <property type="term" value="P:pseudouridine synthesis"/>
    <property type="evidence" value="ECO:0007669"/>
    <property type="project" value="InterPro"/>
</dbReference>
<evidence type="ECO:0000259" key="2">
    <source>
        <dbReference type="PROSITE" id="PS50144"/>
    </source>
</evidence>
<dbReference type="RefSeq" id="XP_067067176.1">
    <property type="nucleotide sequence ID" value="XM_067212037.1"/>
</dbReference>
<dbReference type="CDD" id="cd00121">
    <property type="entry name" value="MATH"/>
    <property type="match status" value="1"/>
</dbReference>
<dbReference type="SUPFAM" id="SSF55120">
    <property type="entry name" value="Pseudouridine synthase"/>
    <property type="match status" value="1"/>
</dbReference>
<keyword evidence="4" id="KW-1185">Reference proteome</keyword>
<dbReference type="GO" id="GO:0009982">
    <property type="term" value="F:pseudouridine synthase activity"/>
    <property type="evidence" value="ECO:0007669"/>
    <property type="project" value="InterPro"/>
</dbReference>
<name>A0A1J4MH39_9CRYT</name>
<feature type="compositionally biased region" description="Polar residues" evidence="1">
    <location>
        <begin position="2018"/>
        <end position="2036"/>
    </location>
</feature>
<feature type="region of interest" description="Disordered" evidence="1">
    <location>
        <begin position="1501"/>
        <end position="1520"/>
    </location>
</feature>
<dbReference type="InterPro" id="IPR020103">
    <property type="entry name" value="PsdUridine_synth_cat_dom_sf"/>
</dbReference>
<comment type="caution">
    <text evidence="3">The sequence shown here is derived from an EMBL/GenBank/DDBJ whole genome shotgun (WGS) entry which is preliminary data.</text>
</comment>
<sequence length="2990" mass="337809">MDEVDDPYIAGIPKDSHYIGENQQKIDNNLPLGTENSNNEDNIDNIRLQTQFGRVYSGLYPVGPRTPNFSSNRRNRICNSYIEDDSGTSIASNMSTVGSNGCSSEDKMYVDFPIRNFWKLAKSPIDMESPQIGYCRGFYYRLLVHPRGGSTTDSESSYLSVFLEALHHESYPDDWVFPNVRFQLSVVNFLDPKASITSWAHWTFSHDAMSRGWHKMVSHARLTKATGFIDEEGTVLIRGRAEPPFPRIWSRSPKCRPWNVWGILPYKSASVPIQGEVSMVKQKKQNLYNQHSNIRNSLCPFHDLAENSISNTKYFDKGLIQTDGASLSQINTTNPENNIYLPLIDRLIWSSSNLFVPTLKPQLNVDFVPAFMHLLYHLKEFRRAVFCWNSKSDISNLINVNEAENHTDRSKRSDSSLNSQSSIIEALQRTFAYMTLWPIAYAVKSSIRYKWQETVNSDPLTNKWCPYRCCKCGEDTILYKDIQSDTSVVNNDNITNNLKDVDWSCHYCRLPTQPDCTWLMKTLFMSDLQRIDVPDPLMRFHCFLFGAIYLESAHSILQIAAYHRSAFVNDEFGHLDNDVVKDNCQSRNEPNIDISASSMLELEEYLRIPTEFDNTCRVLFSSVAEDGGDCFLDYSTCCLRAKHIHSVPKAIEHYNNQLKRFPEVLFIYFSPPKNAKKGELFDVPFRLEASFLLENDQTNSVKLDPNTEACKYNSNDDIDKDEVIFKEFTGDFKSKNRTKRPQGIDTDLLDESLDNSCVLPSIADSNDDYSVDYISDDGFDDGHDISTSPELTNDGLNRDFKDDKVTKSEGYFGPRNQFLEKWYSLYGVIIREGDTSNSSSGPRTSYQILLRPEEDGPWFRICDGLVERLIPKIEFTEWKCHGGFFCAAAIYIAEDYIDSIAAGDVVVDCDLKSLNPKLYYETLDLLSVSEEDLINVNPWISTQANCYSSGTYMNETPVSDTESVSASVEIANATVCDSSICNFGHPLMDVGFSLDPNVLWMLVDYRWGWPYINSYFGLTEPLTQAFAVNPALILSAKIILTPSANDLCNTLMFRPLKYSIPKLWALLLEIMFGPDLDYKDLDSVLRVIPHLRKISSNIFHQISDLISEDTTQGVEQFYFTDSELIASLGEKFQQNNKPPDNSLQYNETALNQAYANLIIDNNLIEGIFSRSESVELYDNALLLMNRLHNILWPNLIQFVDDLLPVTITIRLKRLFFRNGDDLLFDPRLTPEDLCARFLTESKFLLESSCCPLNLIRNCDNGQLLSAAVNQVADALDAWNLATFGSSCTLSCSPNRVADHLVTDMGSAHFVIPIVVYIINVLFMGLTYRTLLNSKKYIALPDLNESISREQLSQTTLQPTEQFPTKQSGNLKRRTLSNKINSTSNTTNGVSYINPLSQVIHHLQTNQVSASLVDPYVFIPMYSFHAASSPLLVNIVVEQDLIGREGFGSESMVSAIRVLHVNRLATVRHLYIAIRKLLYAQFDKQKYALSRISSHDINVSNQSQSKSCENLPSKNTKRMTNSSTVELNENTWIPSTPLDLFFLYSLRPDPDPTRRGRLKYTYMSPNDFVENHTYGSHRSSYIANCDVVVLICVPPELKLHINGEVNKLKLKDSEISYDDICIPCPSRTVHSPLCSSYNNITSQIPKINSSLLKMKLIDPLWSTTKLPLTDDSIAPLLIFKWFDPDSLNITLLSVIVCEARKPLRDCIVSWVFPRARKMGLLPDSTSKETFNAEDYNVMEECHIRVCQNVRRWTSSIKKINRTTGDVFIVQRRQKGLSTPPLLSGCPFIAPFLTAALCTNSGILDEMPSSLSKSEFTSIISSLQLKKSSNQSNFFSTPIRQYNGTSSSSMIDFSKEIFDKTWPIARSPLDAKLPILGGTALRGSLNNLSSQFVTDISQPKVLLEESDSQVISKQTSEYMVPEISNNIPSISTSKKKKKASKRIPGIPSLQKSSIVKALNAQRRLESRTTKLGSVGPFDESGIDEFAHPDNTDLNECHFGDTPEDNKSQVLESLEKSSDSIETSGGLQLDNTSSETTQVGRPKELLSVSDVLYNIATQWLNINDDDIRNLVRQLLEAVLDELISSSTTNISESFQIDSNSYHFWINGLYLIFENIHTICIGRNIEPSTVLKEFYQIIRDVIAGEATLKLKIGKPNKELEFIFSLKEPPIYRLIVRDDQRAVIYFVALLILRDSKLLSKTSFTEIITYLLPKMDYVKSVSLLKTTSYKLVSLLALFSYIWHLISSHSSVSLTSLGYKVAEMSCSRLASYLIGLRYSIRNSERCLGDLKSKTNSWFISLKIIDRLLIYRECIEMTLTSICERILSDPSEVSNQSKRFIDIITGIDHLIKFESIVDIPNTLKAVDKKGIIKDTPVIIEDSDSCSVIFKPPFWNCLMEPNRYEDLNLESICNSGNIESILGFAKLRLSHDNNIKLDIKEELVVTFDYEISGPVIISKSDDSYQNLLNQYNEKEIMAEYVFLCHGQLEKHDGYISFENLATIICNRIFAKSVTVGSSNCIAKYKVCGIYKHVNSTRDSSLYSLCRCHSTAGSVNKIRAFMSEIGHPIVCDSKFLNNKQLNADRRLFPHIFFHCWYLEFLKPDEDASKFQVKYSLPSNLTDALHQNFKEVKHISETSDFIQRTHEDKLEDFILDTPKQCSESQLSKCNNRDKDDSQIDEDDSQIDEDDSRLLSSTMISSLPGLGFGLTPFLGMPNSQYAASTNSVDVSNALPTLNITKQRGAVDNRGISTSSNLLNVTVSSKSDIPNLCQVNTNINRVSNTIHSLPFQLQSGLINRTTNIVPIKAHPNLMSCLSNASSNSHNQQSSQLNSLNFDTLGYDHCASINAPDIIQARTPKYGIKSNQDQPTVVIPPISTKQNWNFSSIGSSNSSNFGEHSNSRWTNARSDLQNLTTDWQLQRPNSSSWLPNIYENTQVIHHQLPRSNKSTTSGSLIPLNVSHVNITPERLLGTRQHGSNDPLLIGYETANIDLSKINTLHYST</sequence>
<dbReference type="VEuPathDB" id="CryptoDB:cand_018030"/>
<feature type="region of interest" description="Disordered" evidence="1">
    <location>
        <begin position="2018"/>
        <end position="2037"/>
    </location>
</feature>
<dbReference type="SUPFAM" id="SSF49599">
    <property type="entry name" value="TRAF domain-like"/>
    <property type="match status" value="1"/>
</dbReference>
<organism evidence="3 4">
    <name type="scientific">Cryptosporidium andersoni</name>
    <dbReference type="NCBI Taxonomy" id="117008"/>
    <lineage>
        <taxon>Eukaryota</taxon>
        <taxon>Sar</taxon>
        <taxon>Alveolata</taxon>
        <taxon>Apicomplexa</taxon>
        <taxon>Conoidasida</taxon>
        <taxon>Coccidia</taxon>
        <taxon>Eucoccidiorida</taxon>
        <taxon>Eimeriorina</taxon>
        <taxon>Cryptosporidiidae</taxon>
        <taxon>Cryptosporidium</taxon>
    </lineage>
</organism>